<organism evidence="2 3">
    <name type="scientific">Apiospora saccharicola</name>
    <dbReference type="NCBI Taxonomy" id="335842"/>
    <lineage>
        <taxon>Eukaryota</taxon>
        <taxon>Fungi</taxon>
        <taxon>Dikarya</taxon>
        <taxon>Ascomycota</taxon>
        <taxon>Pezizomycotina</taxon>
        <taxon>Sordariomycetes</taxon>
        <taxon>Xylariomycetidae</taxon>
        <taxon>Amphisphaeriales</taxon>
        <taxon>Apiosporaceae</taxon>
        <taxon>Apiospora</taxon>
    </lineage>
</organism>
<comment type="caution">
    <text evidence="2">The sequence shown here is derived from an EMBL/GenBank/DDBJ whole genome shotgun (WGS) entry which is preliminary data.</text>
</comment>
<sequence length="64" mass="7032">MGRKMFLELVRDRGGEASDRPEDAEDAEGLVRLRRLSGPSRSWSPRNCGCEGPGAPTIRSIFGQ</sequence>
<evidence type="ECO:0000256" key="1">
    <source>
        <dbReference type="SAM" id="MobiDB-lite"/>
    </source>
</evidence>
<evidence type="ECO:0000313" key="2">
    <source>
        <dbReference type="EMBL" id="KAK8057516.1"/>
    </source>
</evidence>
<reference evidence="2 3" key="1">
    <citation type="submission" date="2023-01" db="EMBL/GenBank/DDBJ databases">
        <title>Analysis of 21 Apiospora genomes using comparative genomics revels a genus with tremendous synthesis potential of carbohydrate active enzymes and secondary metabolites.</title>
        <authorList>
            <person name="Sorensen T."/>
        </authorList>
    </citation>
    <scope>NUCLEOTIDE SEQUENCE [LARGE SCALE GENOMIC DNA]</scope>
    <source>
        <strain evidence="2 3">CBS 83171</strain>
    </source>
</reference>
<proteinExistence type="predicted"/>
<feature type="region of interest" description="Disordered" evidence="1">
    <location>
        <begin position="38"/>
        <end position="64"/>
    </location>
</feature>
<accession>A0ABR1UHD2</accession>
<name>A0ABR1UHD2_9PEZI</name>
<gene>
    <name evidence="2" type="ORF">PG996_011453</name>
</gene>
<evidence type="ECO:0000313" key="3">
    <source>
        <dbReference type="Proteomes" id="UP001446871"/>
    </source>
</evidence>
<keyword evidence="3" id="KW-1185">Reference proteome</keyword>
<protein>
    <submittedName>
        <fullName evidence="2">Uncharacterized protein</fullName>
    </submittedName>
</protein>
<dbReference type="Proteomes" id="UP001446871">
    <property type="component" value="Unassembled WGS sequence"/>
</dbReference>
<dbReference type="EMBL" id="JAQQWM010000007">
    <property type="protein sequence ID" value="KAK8057516.1"/>
    <property type="molecule type" value="Genomic_DNA"/>
</dbReference>